<keyword evidence="1" id="KW-0812">Transmembrane</keyword>
<reference evidence="3" key="1">
    <citation type="journal article" date="2019" name="Int. J. Syst. Evol. Microbiol.">
        <title>The Global Catalogue of Microorganisms (GCM) 10K type strain sequencing project: providing services to taxonomists for standard genome sequencing and annotation.</title>
        <authorList>
            <consortium name="The Broad Institute Genomics Platform"/>
            <consortium name="The Broad Institute Genome Sequencing Center for Infectious Disease"/>
            <person name="Wu L."/>
            <person name="Ma J."/>
        </authorList>
    </citation>
    <scope>NUCLEOTIDE SEQUENCE [LARGE SCALE GENOMIC DNA]</scope>
    <source>
        <strain evidence="3">CGMCC 4.7241</strain>
    </source>
</reference>
<keyword evidence="1" id="KW-0472">Membrane</keyword>
<protein>
    <recommendedName>
        <fullName evidence="4">Integral membrane protein</fullName>
    </recommendedName>
</protein>
<feature type="transmembrane region" description="Helical" evidence="1">
    <location>
        <begin position="43"/>
        <end position="62"/>
    </location>
</feature>
<gene>
    <name evidence="2" type="ORF">ACFOUW_33630</name>
</gene>
<comment type="caution">
    <text evidence="2">The sequence shown here is derived from an EMBL/GenBank/DDBJ whole genome shotgun (WGS) entry which is preliminary data.</text>
</comment>
<accession>A0ABV7YNW6</accession>
<dbReference type="EMBL" id="JBHRZH010000043">
    <property type="protein sequence ID" value="MFC3765818.1"/>
    <property type="molecule type" value="Genomic_DNA"/>
</dbReference>
<evidence type="ECO:0000256" key="1">
    <source>
        <dbReference type="SAM" id="Phobius"/>
    </source>
</evidence>
<feature type="transmembrane region" description="Helical" evidence="1">
    <location>
        <begin position="12"/>
        <end position="31"/>
    </location>
</feature>
<keyword evidence="3" id="KW-1185">Reference proteome</keyword>
<feature type="transmembrane region" description="Helical" evidence="1">
    <location>
        <begin position="101"/>
        <end position="123"/>
    </location>
</feature>
<feature type="transmembrane region" description="Helical" evidence="1">
    <location>
        <begin position="69"/>
        <end position="89"/>
    </location>
</feature>
<name>A0ABV7YNW6_9ACTN</name>
<dbReference type="RefSeq" id="WP_205121086.1">
    <property type="nucleotide sequence ID" value="NZ_JAFBCM010000001.1"/>
</dbReference>
<proteinExistence type="predicted"/>
<sequence length="129" mass="13726">MSEPRRTGSGPGRVLVVVYGVFALAATARAAVQIASKFGEAPVAYLLSAFSALVYVVATVALARSARRLAWIACGIELAGVLIVGTFSLLDRAAFPDETVWSVFGMGYGFVPLVLPVLGLLWLRRTRQV</sequence>
<keyword evidence="1" id="KW-1133">Transmembrane helix</keyword>
<evidence type="ECO:0000313" key="2">
    <source>
        <dbReference type="EMBL" id="MFC3765818.1"/>
    </source>
</evidence>
<dbReference type="Proteomes" id="UP001595699">
    <property type="component" value="Unassembled WGS sequence"/>
</dbReference>
<evidence type="ECO:0008006" key="4">
    <source>
        <dbReference type="Google" id="ProtNLM"/>
    </source>
</evidence>
<organism evidence="2 3">
    <name type="scientific">Tenggerimyces flavus</name>
    <dbReference type="NCBI Taxonomy" id="1708749"/>
    <lineage>
        <taxon>Bacteria</taxon>
        <taxon>Bacillati</taxon>
        <taxon>Actinomycetota</taxon>
        <taxon>Actinomycetes</taxon>
        <taxon>Propionibacteriales</taxon>
        <taxon>Nocardioidaceae</taxon>
        <taxon>Tenggerimyces</taxon>
    </lineage>
</organism>
<evidence type="ECO:0000313" key="3">
    <source>
        <dbReference type="Proteomes" id="UP001595699"/>
    </source>
</evidence>